<accession>A0A3A9KLI9</accession>
<dbReference type="AlphaFoldDB" id="A0A3A9KLI9"/>
<dbReference type="EMBL" id="PDOE01000013">
    <property type="protein sequence ID" value="RKL65686.1"/>
    <property type="molecule type" value="Genomic_DNA"/>
</dbReference>
<dbReference type="Pfam" id="PF14069">
    <property type="entry name" value="SpoVIF"/>
    <property type="match status" value="1"/>
</dbReference>
<reference evidence="1 2" key="1">
    <citation type="submission" date="2017-10" db="EMBL/GenBank/DDBJ databases">
        <title>Bacillus sp. nov., a halophilic bacterium isolated from a Keqin Lake.</title>
        <authorList>
            <person name="Wang H."/>
        </authorList>
    </citation>
    <scope>NUCLEOTIDE SEQUENCE [LARGE SCALE GENOMIC DNA]</scope>
    <source>
        <strain evidence="1 2">KCTC 13187</strain>
    </source>
</reference>
<name>A0A3A9KLI9_9BACI</name>
<proteinExistence type="predicted"/>
<evidence type="ECO:0000313" key="1">
    <source>
        <dbReference type="EMBL" id="RKL65686.1"/>
    </source>
</evidence>
<protein>
    <submittedName>
        <fullName evidence="1">Sporulation protein</fullName>
    </submittedName>
</protein>
<keyword evidence="2" id="KW-1185">Reference proteome</keyword>
<comment type="caution">
    <text evidence="1">The sequence shown here is derived from an EMBL/GenBank/DDBJ whole genome shotgun (WGS) entry which is preliminary data.</text>
</comment>
<dbReference type="RefSeq" id="WP_110935993.1">
    <property type="nucleotide sequence ID" value="NZ_KZ614146.1"/>
</dbReference>
<sequence length="87" mass="9805">MAFDKIFKNIQKKSGVKITDIIKLANSIQGANFKDEKTVREIVQKVAATANKSITKEKEDQIVKIITDDPNAININKISNMMDNKKQ</sequence>
<gene>
    <name evidence="1" type="ORF">CR203_19615</name>
</gene>
<dbReference type="InterPro" id="IPR025942">
    <property type="entry name" value="SpoVIF"/>
</dbReference>
<evidence type="ECO:0000313" key="2">
    <source>
        <dbReference type="Proteomes" id="UP000281498"/>
    </source>
</evidence>
<dbReference type="Proteomes" id="UP000281498">
    <property type="component" value="Unassembled WGS sequence"/>
</dbReference>
<dbReference type="OrthoDB" id="2474248at2"/>
<organism evidence="1 2">
    <name type="scientific">Salipaludibacillus neizhouensis</name>
    <dbReference type="NCBI Taxonomy" id="885475"/>
    <lineage>
        <taxon>Bacteria</taxon>
        <taxon>Bacillati</taxon>
        <taxon>Bacillota</taxon>
        <taxon>Bacilli</taxon>
        <taxon>Bacillales</taxon>
        <taxon>Bacillaceae</taxon>
    </lineage>
</organism>